<sequence length="158" mass="17881">MIQTLEDMIRRLFTYCLEFEHSDGFTHDSCTLIPALELAYKASIHSSTGKTNSMLEKGWKPKLPVDTLKKYLVCIHVTASSFRILLDKVSHHANQSMTDAFEYAKQNWYKIHKTHEFKVGDLILVSTLNSNIIKGPKEVKDAFTGPCVIKVLHGTNAV</sequence>
<proteinExistence type="predicted"/>
<dbReference type="AlphaFoldDB" id="A0A9Q3C0X2"/>
<dbReference type="Proteomes" id="UP000765509">
    <property type="component" value="Unassembled WGS sequence"/>
</dbReference>
<dbReference type="EMBL" id="AVOT02004415">
    <property type="protein sequence ID" value="MBW0476296.1"/>
    <property type="molecule type" value="Genomic_DNA"/>
</dbReference>
<evidence type="ECO:0000313" key="2">
    <source>
        <dbReference type="Proteomes" id="UP000765509"/>
    </source>
</evidence>
<reference evidence="1" key="1">
    <citation type="submission" date="2021-03" db="EMBL/GenBank/DDBJ databases">
        <title>Draft genome sequence of rust myrtle Austropuccinia psidii MF-1, a brazilian biotype.</title>
        <authorList>
            <person name="Quecine M.C."/>
            <person name="Pachon D.M.R."/>
            <person name="Bonatelli M.L."/>
            <person name="Correr F.H."/>
            <person name="Franceschini L.M."/>
            <person name="Leite T.F."/>
            <person name="Margarido G.R.A."/>
            <person name="Almeida C.A."/>
            <person name="Ferrarezi J.A."/>
            <person name="Labate C.A."/>
        </authorList>
    </citation>
    <scope>NUCLEOTIDE SEQUENCE</scope>
    <source>
        <strain evidence="1">MF-1</strain>
    </source>
</reference>
<organism evidence="1 2">
    <name type="scientific">Austropuccinia psidii MF-1</name>
    <dbReference type="NCBI Taxonomy" id="1389203"/>
    <lineage>
        <taxon>Eukaryota</taxon>
        <taxon>Fungi</taxon>
        <taxon>Dikarya</taxon>
        <taxon>Basidiomycota</taxon>
        <taxon>Pucciniomycotina</taxon>
        <taxon>Pucciniomycetes</taxon>
        <taxon>Pucciniales</taxon>
        <taxon>Sphaerophragmiaceae</taxon>
        <taxon>Austropuccinia</taxon>
    </lineage>
</organism>
<gene>
    <name evidence="1" type="ORF">O181_016011</name>
</gene>
<name>A0A9Q3C0X2_9BASI</name>
<protein>
    <submittedName>
        <fullName evidence="1">Uncharacterized protein</fullName>
    </submittedName>
</protein>
<accession>A0A9Q3C0X2</accession>
<dbReference type="OrthoDB" id="4779840at2759"/>
<keyword evidence="2" id="KW-1185">Reference proteome</keyword>
<comment type="caution">
    <text evidence="1">The sequence shown here is derived from an EMBL/GenBank/DDBJ whole genome shotgun (WGS) entry which is preliminary data.</text>
</comment>
<evidence type="ECO:0000313" key="1">
    <source>
        <dbReference type="EMBL" id="MBW0476296.1"/>
    </source>
</evidence>